<evidence type="ECO:0000313" key="6">
    <source>
        <dbReference type="Proteomes" id="UP000551501"/>
    </source>
</evidence>
<reference evidence="5 6" key="1">
    <citation type="submission" date="2020-08" db="EMBL/GenBank/DDBJ databases">
        <title>Sequencing the genomes of 1000 actinobacteria strains.</title>
        <authorList>
            <person name="Klenk H.-P."/>
        </authorList>
    </citation>
    <scope>NUCLEOTIDE SEQUENCE [LARGE SCALE GENOMIC DNA]</scope>
    <source>
        <strain evidence="5 6">DSM 45298</strain>
    </source>
</reference>
<evidence type="ECO:0000313" key="5">
    <source>
        <dbReference type="EMBL" id="MBB4137929.1"/>
    </source>
</evidence>
<dbReference type="RefSeq" id="WP_183372761.1">
    <property type="nucleotide sequence ID" value="NZ_BAABHL010000001.1"/>
</dbReference>
<dbReference type="SUPFAM" id="SSF49329">
    <property type="entry name" value="Cu,Zn superoxide dismutase-like"/>
    <property type="match status" value="1"/>
</dbReference>
<dbReference type="InterPro" id="IPR001424">
    <property type="entry name" value="SOD_Cu_Zn_dom"/>
</dbReference>
<keyword evidence="3" id="KW-0732">Signal</keyword>
<dbReference type="EC" id="1.15.1.1" evidence="5"/>
<feature type="chain" id="PRO_5039445218" evidence="3">
    <location>
        <begin position="34"/>
        <end position="202"/>
    </location>
</feature>
<feature type="domain" description="Superoxide dismutase copper/zinc binding" evidence="4">
    <location>
        <begin position="89"/>
        <end position="200"/>
    </location>
</feature>
<gene>
    <name evidence="5" type="ORF">BKA16_004481</name>
</gene>
<evidence type="ECO:0000259" key="4">
    <source>
        <dbReference type="Pfam" id="PF00080"/>
    </source>
</evidence>
<dbReference type="Pfam" id="PF00080">
    <property type="entry name" value="Sod_Cu"/>
    <property type="match status" value="1"/>
</dbReference>
<dbReference type="Proteomes" id="UP000551501">
    <property type="component" value="Unassembled WGS sequence"/>
</dbReference>
<dbReference type="PROSITE" id="PS51257">
    <property type="entry name" value="PROKAR_LIPOPROTEIN"/>
    <property type="match status" value="1"/>
</dbReference>
<dbReference type="GO" id="GO:0005507">
    <property type="term" value="F:copper ion binding"/>
    <property type="evidence" value="ECO:0007669"/>
    <property type="project" value="InterPro"/>
</dbReference>
<accession>A0A840F8L3</accession>
<feature type="region of interest" description="Disordered" evidence="2">
    <location>
        <begin position="35"/>
        <end position="67"/>
    </location>
</feature>
<dbReference type="GO" id="GO:0004784">
    <property type="term" value="F:superoxide dismutase activity"/>
    <property type="evidence" value="ECO:0007669"/>
    <property type="project" value="UniProtKB-EC"/>
</dbReference>
<comment type="caution">
    <text evidence="5">The sequence shown here is derived from an EMBL/GenBank/DDBJ whole genome shotgun (WGS) entry which is preliminary data.</text>
</comment>
<organism evidence="5 6">
    <name type="scientific">Gordonia humi</name>
    <dbReference type="NCBI Taxonomy" id="686429"/>
    <lineage>
        <taxon>Bacteria</taxon>
        <taxon>Bacillati</taxon>
        <taxon>Actinomycetota</taxon>
        <taxon>Actinomycetes</taxon>
        <taxon>Mycobacteriales</taxon>
        <taxon>Gordoniaceae</taxon>
        <taxon>Gordonia</taxon>
    </lineage>
</organism>
<feature type="signal peptide" evidence="3">
    <location>
        <begin position="1"/>
        <end position="33"/>
    </location>
</feature>
<proteinExistence type="inferred from homology"/>
<dbReference type="PANTHER" id="PTHR10003">
    <property type="entry name" value="SUPEROXIDE DISMUTASE CU-ZN -RELATED"/>
    <property type="match status" value="1"/>
</dbReference>
<evidence type="ECO:0000256" key="1">
    <source>
        <dbReference type="ARBA" id="ARBA00010457"/>
    </source>
</evidence>
<name>A0A840F8L3_9ACTN</name>
<dbReference type="AlphaFoldDB" id="A0A840F8L3"/>
<protein>
    <submittedName>
        <fullName evidence="5">Cu-Zn family superoxide dismutase</fullName>
        <ecNumber evidence="5">1.15.1.1</ecNumber>
    </submittedName>
</protein>
<evidence type="ECO:0000256" key="2">
    <source>
        <dbReference type="SAM" id="MobiDB-lite"/>
    </source>
</evidence>
<dbReference type="EMBL" id="JACIFP010000001">
    <property type="protein sequence ID" value="MBB4137929.1"/>
    <property type="molecule type" value="Genomic_DNA"/>
</dbReference>
<comment type="similarity">
    <text evidence="1">Belongs to the Cu-Zn superoxide dismutase family.</text>
</comment>
<sequence>MFARKHSGAATGISTTRVLAVLAAAGATGAVLAGCTPDQYPTNERGTTPPVITGDQAHPGDQVNADGPRAEATTEMTVTLRDKAGSSVGFATFTEADDAVTVSLRVSGMDAGSHGVHIHEVGKCEASTGFATAGGHLQVDGHTGKPESGDLTSVTVLENGTGQVTSRTDAFKLEQIRGRALIVHEVGDTDGTQRLACGVIAE</sequence>
<dbReference type="Gene3D" id="2.60.40.200">
    <property type="entry name" value="Superoxide dismutase, copper/zinc binding domain"/>
    <property type="match status" value="1"/>
</dbReference>
<evidence type="ECO:0000256" key="3">
    <source>
        <dbReference type="SAM" id="SignalP"/>
    </source>
</evidence>
<keyword evidence="5" id="KW-0560">Oxidoreductase</keyword>
<dbReference type="InterPro" id="IPR024134">
    <property type="entry name" value="SOD_Cu/Zn_/chaperone"/>
</dbReference>
<dbReference type="InterPro" id="IPR036423">
    <property type="entry name" value="SOD-like_Cu/Zn_dom_sf"/>
</dbReference>
<keyword evidence="6" id="KW-1185">Reference proteome</keyword>